<gene>
    <name evidence="23" type="primary">LOC101505680</name>
</gene>
<evidence type="ECO:0000256" key="9">
    <source>
        <dbReference type="ARBA" id="ARBA00022777"/>
    </source>
</evidence>
<dbReference type="PANTHER" id="PTHR27002">
    <property type="entry name" value="RECEPTOR-LIKE SERINE/THREONINE-PROTEIN KINASE SD1-8"/>
    <property type="match status" value="1"/>
</dbReference>
<evidence type="ECO:0000256" key="19">
    <source>
        <dbReference type="SAM" id="Phobius"/>
    </source>
</evidence>
<evidence type="ECO:0000256" key="16">
    <source>
        <dbReference type="ARBA" id="ARBA00047899"/>
    </source>
</evidence>
<dbReference type="RefSeq" id="XP_027190480.1">
    <property type="nucleotide sequence ID" value="XM_027334679.1"/>
</dbReference>
<evidence type="ECO:0000256" key="10">
    <source>
        <dbReference type="ARBA" id="ARBA00022840"/>
    </source>
</evidence>
<dbReference type="PROSITE" id="PS00107">
    <property type="entry name" value="PROTEIN_KINASE_ATP"/>
    <property type="match status" value="1"/>
</dbReference>
<dbReference type="InterPro" id="IPR000719">
    <property type="entry name" value="Prot_kinase_dom"/>
</dbReference>
<dbReference type="CDD" id="cd14066">
    <property type="entry name" value="STKc_IRAK"/>
    <property type="match status" value="1"/>
</dbReference>
<dbReference type="FunFam" id="3.30.430.20:FF:000016">
    <property type="entry name" value="Cysteine-rich receptor-like protein kinase 10"/>
    <property type="match status" value="1"/>
</dbReference>
<organism evidence="22 23">
    <name type="scientific">Cicer arietinum</name>
    <name type="common">Chickpea</name>
    <name type="synonym">Garbanzo</name>
    <dbReference type="NCBI Taxonomy" id="3827"/>
    <lineage>
        <taxon>Eukaryota</taxon>
        <taxon>Viridiplantae</taxon>
        <taxon>Streptophyta</taxon>
        <taxon>Embryophyta</taxon>
        <taxon>Tracheophyta</taxon>
        <taxon>Spermatophyta</taxon>
        <taxon>Magnoliopsida</taxon>
        <taxon>eudicotyledons</taxon>
        <taxon>Gunneridae</taxon>
        <taxon>Pentapetalae</taxon>
        <taxon>rosids</taxon>
        <taxon>fabids</taxon>
        <taxon>Fabales</taxon>
        <taxon>Fabaceae</taxon>
        <taxon>Papilionoideae</taxon>
        <taxon>50 kb inversion clade</taxon>
        <taxon>NPAAA clade</taxon>
        <taxon>Hologalegina</taxon>
        <taxon>IRL clade</taxon>
        <taxon>Cicereae</taxon>
        <taxon>Cicer</taxon>
    </lineage>
</organism>
<keyword evidence="6" id="KW-0732">Signal</keyword>
<keyword evidence="11 19" id="KW-1133">Transmembrane helix</keyword>
<evidence type="ECO:0000256" key="5">
    <source>
        <dbReference type="ARBA" id="ARBA00022692"/>
    </source>
</evidence>
<evidence type="ECO:0000259" key="21">
    <source>
        <dbReference type="PROSITE" id="PS51473"/>
    </source>
</evidence>
<dbReference type="InterPro" id="IPR008271">
    <property type="entry name" value="Ser/Thr_kinase_AS"/>
</dbReference>
<keyword evidence="10 18" id="KW-0067">ATP-binding</keyword>
<feature type="transmembrane region" description="Helical" evidence="19">
    <location>
        <begin position="20"/>
        <end position="39"/>
    </location>
</feature>
<evidence type="ECO:0000256" key="12">
    <source>
        <dbReference type="ARBA" id="ARBA00023136"/>
    </source>
</evidence>
<dbReference type="PROSITE" id="PS50011">
    <property type="entry name" value="PROTEIN_KINASE_DOM"/>
    <property type="match status" value="1"/>
</dbReference>
<evidence type="ECO:0000256" key="8">
    <source>
        <dbReference type="ARBA" id="ARBA00022741"/>
    </source>
</evidence>
<feature type="domain" description="Protein kinase" evidence="20">
    <location>
        <begin position="378"/>
        <end position="650"/>
    </location>
</feature>
<dbReference type="EC" id="2.7.11.1" evidence="2"/>
<feature type="domain" description="Gnk2-homologous" evidence="21">
    <location>
        <begin position="156"/>
        <end position="261"/>
    </location>
</feature>
<dbReference type="InterPro" id="IPR001245">
    <property type="entry name" value="Ser-Thr/Tyr_kinase_cat_dom"/>
</dbReference>
<dbReference type="SMART" id="SM00220">
    <property type="entry name" value="S_TKc"/>
    <property type="match status" value="1"/>
</dbReference>
<proteinExistence type="predicted"/>
<feature type="binding site" evidence="18">
    <location>
        <position position="406"/>
    </location>
    <ligand>
        <name>ATP</name>
        <dbReference type="ChEBI" id="CHEBI:30616"/>
    </ligand>
</feature>
<keyword evidence="22" id="KW-1185">Reference proteome</keyword>
<dbReference type="InterPro" id="IPR017441">
    <property type="entry name" value="Protein_kinase_ATP_BS"/>
</dbReference>
<dbReference type="Gene3D" id="3.30.200.20">
    <property type="entry name" value="Phosphorylase Kinase, domain 1"/>
    <property type="match status" value="1"/>
</dbReference>
<comment type="catalytic activity">
    <reaction evidence="17">
        <text>L-seryl-[protein] + ATP = O-phospho-L-seryl-[protein] + ADP + H(+)</text>
        <dbReference type="Rhea" id="RHEA:17989"/>
        <dbReference type="Rhea" id="RHEA-COMP:9863"/>
        <dbReference type="Rhea" id="RHEA-COMP:11604"/>
        <dbReference type="ChEBI" id="CHEBI:15378"/>
        <dbReference type="ChEBI" id="CHEBI:29999"/>
        <dbReference type="ChEBI" id="CHEBI:30616"/>
        <dbReference type="ChEBI" id="CHEBI:83421"/>
        <dbReference type="ChEBI" id="CHEBI:456216"/>
        <dbReference type="EC" id="2.7.11.1"/>
    </reaction>
</comment>
<evidence type="ECO:0000256" key="4">
    <source>
        <dbReference type="ARBA" id="ARBA00022679"/>
    </source>
</evidence>
<dbReference type="PANTHER" id="PTHR27002:SF814">
    <property type="entry name" value="CYSTEINE-RICH RECEPTOR-LIKE PROTEIN KINASE 10"/>
    <property type="match status" value="1"/>
</dbReference>
<evidence type="ECO:0000259" key="20">
    <source>
        <dbReference type="PROSITE" id="PS50011"/>
    </source>
</evidence>
<dbReference type="SUPFAM" id="SSF56112">
    <property type="entry name" value="Protein kinase-like (PK-like)"/>
    <property type="match status" value="1"/>
</dbReference>
<dbReference type="AlphaFoldDB" id="A0A3Q7YFH1"/>
<evidence type="ECO:0000256" key="17">
    <source>
        <dbReference type="ARBA" id="ARBA00048679"/>
    </source>
</evidence>
<dbReference type="InterPro" id="IPR002902">
    <property type="entry name" value="GNK2"/>
</dbReference>
<evidence type="ECO:0000256" key="3">
    <source>
        <dbReference type="ARBA" id="ARBA00022527"/>
    </source>
</evidence>
<keyword evidence="12 19" id="KW-0472">Membrane</keyword>
<accession>A0A3Q7YFH1</accession>
<evidence type="ECO:0000256" key="15">
    <source>
        <dbReference type="ARBA" id="ARBA00023180"/>
    </source>
</evidence>
<dbReference type="PaxDb" id="3827-XP_004499810.1"/>
<keyword evidence="3" id="KW-0723">Serine/threonine-protein kinase</keyword>
<keyword evidence="15" id="KW-0325">Glycoprotein</keyword>
<keyword evidence="7" id="KW-0677">Repeat</keyword>
<dbReference type="FunFam" id="3.30.430.20:FF:000009">
    <property type="entry name" value="Cysteine-rich receptor-like protein kinase 28"/>
    <property type="match status" value="1"/>
</dbReference>
<dbReference type="GO" id="GO:0005886">
    <property type="term" value="C:plasma membrane"/>
    <property type="evidence" value="ECO:0007669"/>
    <property type="project" value="TreeGrafter"/>
</dbReference>
<dbReference type="Proteomes" id="UP000087171">
    <property type="component" value="Chromosome Ca5"/>
</dbReference>
<dbReference type="CDD" id="cd23509">
    <property type="entry name" value="Gnk2-like"/>
    <property type="match status" value="2"/>
</dbReference>
<evidence type="ECO:0000256" key="7">
    <source>
        <dbReference type="ARBA" id="ARBA00022737"/>
    </source>
</evidence>
<keyword evidence="8 18" id="KW-0547">Nucleotide-binding</keyword>
<dbReference type="GO" id="GO:0005524">
    <property type="term" value="F:ATP binding"/>
    <property type="evidence" value="ECO:0007669"/>
    <property type="project" value="UniProtKB-UniRule"/>
</dbReference>
<keyword evidence="5 19" id="KW-0812">Transmembrane</keyword>
<evidence type="ECO:0000313" key="23">
    <source>
        <dbReference type="RefSeq" id="XP_027190480.1"/>
    </source>
</evidence>
<evidence type="ECO:0000256" key="11">
    <source>
        <dbReference type="ARBA" id="ARBA00022989"/>
    </source>
</evidence>
<dbReference type="Gene3D" id="3.30.430.20">
    <property type="entry name" value="Gnk2 domain, C-X8-C-X2-C motif"/>
    <property type="match status" value="2"/>
</dbReference>
<dbReference type="Pfam" id="PF01657">
    <property type="entry name" value="Stress-antifung"/>
    <property type="match status" value="2"/>
</dbReference>
<evidence type="ECO:0000256" key="14">
    <source>
        <dbReference type="ARBA" id="ARBA00023170"/>
    </source>
</evidence>
<comment type="subcellular location">
    <subcellularLocation>
        <location evidence="1">Membrane</location>
        <topology evidence="1">Single-pass membrane protein</topology>
    </subcellularLocation>
</comment>
<dbReference type="KEGG" id="cam:101505680"/>
<protein>
    <recommendedName>
        <fullName evidence="2">non-specific serine/threonine protein kinase</fullName>
        <ecNumber evidence="2">2.7.11.1</ecNumber>
    </recommendedName>
</protein>
<evidence type="ECO:0000256" key="18">
    <source>
        <dbReference type="PROSITE-ProRule" id="PRU10141"/>
    </source>
</evidence>
<dbReference type="Pfam" id="PF07714">
    <property type="entry name" value="PK_Tyr_Ser-Thr"/>
    <property type="match status" value="1"/>
</dbReference>
<dbReference type="InterPro" id="IPR038408">
    <property type="entry name" value="GNK2_sf"/>
</dbReference>
<keyword evidence="4" id="KW-0808">Transferase</keyword>
<dbReference type="OrthoDB" id="4062651at2759"/>
<evidence type="ECO:0000313" key="22">
    <source>
        <dbReference type="Proteomes" id="UP000087171"/>
    </source>
</evidence>
<dbReference type="GO" id="GO:0004674">
    <property type="term" value="F:protein serine/threonine kinase activity"/>
    <property type="evidence" value="ECO:0007669"/>
    <property type="project" value="UniProtKB-KW"/>
</dbReference>
<keyword evidence="9" id="KW-0418">Kinase</keyword>
<comment type="catalytic activity">
    <reaction evidence="16">
        <text>L-threonyl-[protein] + ATP = O-phospho-L-threonyl-[protein] + ADP + H(+)</text>
        <dbReference type="Rhea" id="RHEA:46608"/>
        <dbReference type="Rhea" id="RHEA-COMP:11060"/>
        <dbReference type="Rhea" id="RHEA-COMP:11605"/>
        <dbReference type="ChEBI" id="CHEBI:15378"/>
        <dbReference type="ChEBI" id="CHEBI:30013"/>
        <dbReference type="ChEBI" id="CHEBI:30616"/>
        <dbReference type="ChEBI" id="CHEBI:61977"/>
        <dbReference type="ChEBI" id="CHEBI:456216"/>
        <dbReference type="EC" id="2.7.11.1"/>
    </reaction>
</comment>
<keyword evidence="13" id="KW-1015">Disulfide bond</keyword>
<keyword evidence="14" id="KW-0675">Receptor</keyword>
<evidence type="ECO:0000256" key="6">
    <source>
        <dbReference type="ARBA" id="ARBA00022729"/>
    </source>
</evidence>
<dbReference type="PROSITE" id="PS00108">
    <property type="entry name" value="PROTEIN_KINASE_ST"/>
    <property type="match status" value="1"/>
</dbReference>
<reference evidence="22" key="1">
    <citation type="journal article" date="2013" name="Nat. Biotechnol.">
        <title>Draft genome sequence of chickpea (Cicer arietinum) provides a resource for trait improvement.</title>
        <authorList>
            <person name="Varshney R.K."/>
            <person name="Song C."/>
            <person name="Saxena R.K."/>
            <person name="Azam S."/>
            <person name="Yu S."/>
            <person name="Sharpe A.G."/>
            <person name="Cannon S."/>
            <person name="Baek J."/>
            <person name="Rosen B.D."/>
            <person name="Tar'an B."/>
            <person name="Millan T."/>
            <person name="Zhang X."/>
            <person name="Ramsay L.D."/>
            <person name="Iwata A."/>
            <person name="Wang Y."/>
            <person name="Nelson W."/>
            <person name="Farmer A.D."/>
            <person name="Gaur P.M."/>
            <person name="Soderlund C."/>
            <person name="Penmetsa R.V."/>
            <person name="Xu C."/>
            <person name="Bharti A.K."/>
            <person name="He W."/>
            <person name="Winter P."/>
            <person name="Zhao S."/>
            <person name="Hane J.K."/>
            <person name="Carrasquilla-Garcia N."/>
            <person name="Condie J.A."/>
            <person name="Upadhyaya H.D."/>
            <person name="Luo M.C."/>
            <person name="Thudi M."/>
            <person name="Gowda C.L."/>
            <person name="Singh N.P."/>
            <person name="Lichtenzveig J."/>
            <person name="Gali K.K."/>
            <person name="Rubio J."/>
            <person name="Nadarajan N."/>
            <person name="Dolezel J."/>
            <person name="Bansal K.C."/>
            <person name="Xu X."/>
            <person name="Edwards D."/>
            <person name="Zhang G."/>
            <person name="Kahl G."/>
            <person name="Gil J."/>
            <person name="Singh K.B."/>
            <person name="Datta S.K."/>
            <person name="Jackson S.A."/>
            <person name="Wang J."/>
            <person name="Cook D.R."/>
        </authorList>
    </citation>
    <scope>NUCLEOTIDE SEQUENCE [LARGE SCALE GENOMIC DNA]</scope>
    <source>
        <strain evidence="22">cv. CDC Frontier</strain>
    </source>
</reference>
<feature type="transmembrane region" description="Helical" evidence="19">
    <location>
        <begin position="306"/>
        <end position="329"/>
    </location>
</feature>
<dbReference type="PROSITE" id="PS51473">
    <property type="entry name" value="GNK2"/>
    <property type="match status" value="2"/>
</dbReference>
<dbReference type="InterPro" id="IPR011009">
    <property type="entry name" value="Kinase-like_dom_sf"/>
</dbReference>
<sequence length="696" mass="78353">MSQSSYKLLNRKGGGSISTIMFNLWLLTIKLICIFSFAYSSQLDYRYACLDQSSTPPSTAHQTNLNKLLSLLSSDSATSNGFGTKISGINYDQNNMIYGLYFCRGDVNASICHSCVENASKLIKQQCPNNATAILWCPFCLLRYSNNNFFGKLAVRPRIPMFDATQNFTSVGEFDSDARILMNGLIQVGSQARLMFGTHMFNINGTQRRYGWVQCSRDITKEQCRTCLSNMLEDVENCCKEKRVWRIFSPSCVVMYETQPFFLKGVNDDAFESQKGNLCYFSKDNLISLTLSCLVNAAKENDIRSIILTTVVGTGIVVVTLLALCTNYFRRLKQKQDKKNRQNLHSMFPQDENNNEENVNTDLPMIPLSTILKSTNNFSDNYKLGEGGFGAVYKAVLADGREIAVKRLSKNSVQGAEEFKNEVTLIAKLQHRNLVRMLACCIEKNEKLLIYEYLPNSSLDIQFRDTVKTAQLDWKRRFNIINGIAKGLLYLHEDSRLLVIHRDLKASNILLDHEMNPKISDFGLARSFGGGQSPTNTVRVVGTYGYMAPEYALEGFFSVKSDVFSFGIILLEIISGKRNNKFHLQEHGQSLLTYAWDLWNANKGLELMDPWIQDSHVPDEVLKCIQIGLLCVQDKASDRPTMSNVVHMLGSDRVSLPTPLCSSFCVRRTKKEGGISSNASSSVTFNEVTLSELIPR</sequence>
<dbReference type="FunFam" id="1.10.510.10:FF:000467">
    <property type="entry name" value="Liguleless narrow1"/>
    <property type="match status" value="1"/>
</dbReference>
<feature type="domain" description="Gnk2-homologous" evidence="21">
    <location>
        <begin position="43"/>
        <end position="149"/>
    </location>
</feature>
<dbReference type="Gene3D" id="1.10.510.10">
    <property type="entry name" value="Transferase(Phosphotransferase) domain 1"/>
    <property type="match status" value="1"/>
</dbReference>
<evidence type="ECO:0000256" key="2">
    <source>
        <dbReference type="ARBA" id="ARBA00012513"/>
    </source>
</evidence>
<evidence type="ECO:0000256" key="13">
    <source>
        <dbReference type="ARBA" id="ARBA00023157"/>
    </source>
</evidence>
<name>A0A3Q7YFH1_CICAR</name>
<dbReference type="FunFam" id="3.30.200.20:FF:000195">
    <property type="entry name" value="G-type lectin S-receptor-like serine/threonine-protein kinase"/>
    <property type="match status" value="1"/>
</dbReference>
<reference evidence="23" key="2">
    <citation type="submission" date="2025-08" db="UniProtKB">
        <authorList>
            <consortium name="RefSeq"/>
        </authorList>
    </citation>
    <scope>IDENTIFICATION</scope>
    <source>
        <tissue evidence="23">Etiolated seedlings</tissue>
    </source>
</reference>
<evidence type="ECO:0000256" key="1">
    <source>
        <dbReference type="ARBA" id="ARBA00004167"/>
    </source>
</evidence>